<dbReference type="InterPro" id="IPR036909">
    <property type="entry name" value="Cyt_c-like_dom_sf"/>
</dbReference>
<dbReference type="Pfam" id="PF23500">
    <property type="entry name" value="DUF7133"/>
    <property type="match status" value="1"/>
</dbReference>
<evidence type="ECO:0000256" key="5">
    <source>
        <dbReference type="SAM" id="MobiDB-lite"/>
    </source>
</evidence>
<feature type="domain" description="Cytochrome c" evidence="7">
    <location>
        <begin position="1045"/>
        <end position="1178"/>
    </location>
</feature>
<dbReference type="OrthoDB" id="9770043at2"/>
<keyword evidence="2 4" id="KW-0479">Metal-binding</keyword>
<dbReference type="InterPro" id="IPR009056">
    <property type="entry name" value="Cyt_c-like_dom"/>
</dbReference>
<evidence type="ECO:0000256" key="6">
    <source>
        <dbReference type="SAM" id="SignalP"/>
    </source>
</evidence>
<dbReference type="SUPFAM" id="SSF48371">
    <property type="entry name" value="ARM repeat"/>
    <property type="match status" value="1"/>
</dbReference>
<proteinExistence type="predicted"/>
<sequence precursor="true">MTRMLAVVFATVALAVPNDTHAAAQAKPFSQAWWVWNNAGAAQDDPAAEPRYLRRTFELPAKPSSAELRITADNLYTVYLNGQKIGEDGNWNSVETYQVAEHLRQGTNVLAIAATNQGGPGGAIAWLRAVADGKEYLAATDHQTRISLAAPDGWTGADFDDSKWAKATLLGHADIGPWNILGGGSSAPSGQPGTSHVADKSIQNPLSPAEERERFILSDGYEIELVAAEPLLINPITMTIDDAGRIYVSESHTYRFGPSGSPIKPFRNPIIRLDPLPDGKGYRRVPVADGFDEPVMGLAVRGDTLWCTACNYLYQFDLQADGTAVNCRTLLIDKNKAWNPFGMFVLEWGPDGLLYLSVGNHNIDIRPPGPDGKLADGPSLSGRGSSGIVMRMNADGSGMERLVHGLRVPYSFEYDPFGQLWVLSNGEGNPNRFVRVIDGVDYHCYSRNVSQDWLKGNHPLAPPCFELPAGARTQLMRYYGAAYPQECQGMLLLDNWGQHGFGGGNRSVFRYTTDERNNIVEKDALVSCSDPRFRCSHILLDHDGNLLVADWYGRDDESDLTGRIWRVKYTGDAPRPVVGHALDSPRWKDDAYALTALGSPHHRVRDTAIERLAARGDAAVDKLAAHAATATEPLGAANALWTLVRIGTPASQRAISRGAKHSDWRIRRLTAGLVRRYDLSEADDVALSLAHDADPAVRVAAALAHREPAGVRAALLEALPAGAADDPHLRYETAWHLARTADDATFARLLSDGDENIRLAGLIAIDVACYENFDSKAAAVAVLNQRLADPGELDLSLLLDIVTSNPGAETADGLRGLLARPNAPVAAKAQALLVLRSRPDGLSGELLRAAGRHLLEAVEAGEVQLKAGSDWLLLLELLETSGPSDFALHQLASLSNHNDQQIRTAALSLARRFGRDAAPLAYVLWPRLLDVKHPVDRRLDMIGTLTAIEPQPRAEHWGKLLADPDAAVRTDAVRSWRAFAGNGPLAELLRGEAARLAAEPQLKDDLATVQSQLGGDRPAAAADKQKLAEFATAALSALPPERQKTAHLLGRRVFERSACIKCHTTVSANTPRAPSLAGIGRTQKLDYLLESVLHPSKIIKTGFETETIVTVDGKTLSGLVRDEGDHLRVFEADRETVLSKSKIDERSVTRVSLMSEGQEQQWSRQEFVDLIAYLLSLK</sequence>
<evidence type="ECO:0000313" key="8">
    <source>
        <dbReference type="EMBL" id="QDU96585.1"/>
    </source>
</evidence>
<dbReference type="SUPFAM" id="SSF49785">
    <property type="entry name" value="Galactose-binding domain-like"/>
    <property type="match status" value="1"/>
</dbReference>
<organism evidence="8 9">
    <name type="scientific">Lignipirellula cremea</name>
    <dbReference type="NCBI Taxonomy" id="2528010"/>
    <lineage>
        <taxon>Bacteria</taxon>
        <taxon>Pseudomonadati</taxon>
        <taxon>Planctomycetota</taxon>
        <taxon>Planctomycetia</taxon>
        <taxon>Pirellulales</taxon>
        <taxon>Pirellulaceae</taxon>
        <taxon>Lignipirellula</taxon>
    </lineage>
</organism>
<evidence type="ECO:0000313" key="9">
    <source>
        <dbReference type="Proteomes" id="UP000317648"/>
    </source>
</evidence>
<feature type="compositionally biased region" description="Low complexity" evidence="5">
    <location>
        <begin position="186"/>
        <end position="195"/>
    </location>
</feature>
<dbReference type="NCBIfam" id="TIGR02603">
    <property type="entry name" value="CxxCH_TIGR02603"/>
    <property type="match status" value="1"/>
</dbReference>
<accession>A0A518DXL8</accession>
<dbReference type="Gene3D" id="2.60.120.260">
    <property type="entry name" value="Galactose-binding domain-like"/>
    <property type="match status" value="1"/>
</dbReference>
<dbReference type="InterPro" id="IPR008979">
    <property type="entry name" value="Galactose-bd-like_sf"/>
</dbReference>
<dbReference type="EMBL" id="CP036433">
    <property type="protein sequence ID" value="QDU96585.1"/>
    <property type="molecule type" value="Genomic_DNA"/>
</dbReference>
<dbReference type="InterPro" id="IPR011042">
    <property type="entry name" value="6-blade_b-propeller_TolB-like"/>
</dbReference>
<feature type="signal peptide" evidence="6">
    <location>
        <begin position="1"/>
        <end position="22"/>
    </location>
</feature>
<evidence type="ECO:0000256" key="4">
    <source>
        <dbReference type="PROSITE-ProRule" id="PRU00433"/>
    </source>
</evidence>
<dbReference type="InterPro" id="IPR013427">
    <property type="entry name" value="Haem-bd_dom_put"/>
</dbReference>
<name>A0A518DXL8_9BACT</name>
<dbReference type="SUPFAM" id="SSF46626">
    <property type="entry name" value="Cytochrome c"/>
    <property type="match status" value="1"/>
</dbReference>
<dbReference type="PROSITE" id="PS51007">
    <property type="entry name" value="CYTC"/>
    <property type="match status" value="1"/>
</dbReference>
<dbReference type="PANTHER" id="PTHR33546:SF1">
    <property type="entry name" value="LARGE, MULTIFUNCTIONAL SECRETED PROTEIN"/>
    <property type="match status" value="1"/>
</dbReference>
<keyword evidence="9" id="KW-1185">Reference proteome</keyword>
<dbReference type="InterPro" id="IPR055557">
    <property type="entry name" value="DUF7133"/>
</dbReference>
<evidence type="ECO:0000256" key="2">
    <source>
        <dbReference type="ARBA" id="ARBA00022723"/>
    </source>
</evidence>
<evidence type="ECO:0000256" key="1">
    <source>
        <dbReference type="ARBA" id="ARBA00022617"/>
    </source>
</evidence>
<dbReference type="InterPro" id="IPR011041">
    <property type="entry name" value="Quinoprot_gluc/sorb_DH_b-prop"/>
</dbReference>
<reference evidence="8 9" key="1">
    <citation type="submission" date="2019-02" db="EMBL/GenBank/DDBJ databases">
        <title>Deep-cultivation of Planctomycetes and their phenomic and genomic characterization uncovers novel biology.</title>
        <authorList>
            <person name="Wiegand S."/>
            <person name="Jogler M."/>
            <person name="Boedeker C."/>
            <person name="Pinto D."/>
            <person name="Vollmers J."/>
            <person name="Rivas-Marin E."/>
            <person name="Kohn T."/>
            <person name="Peeters S.H."/>
            <person name="Heuer A."/>
            <person name="Rast P."/>
            <person name="Oberbeckmann S."/>
            <person name="Bunk B."/>
            <person name="Jeske O."/>
            <person name="Meyerdierks A."/>
            <person name="Storesund J.E."/>
            <person name="Kallscheuer N."/>
            <person name="Luecker S."/>
            <person name="Lage O.M."/>
            <person name="Pohl T."/>
            <person name="Merkel B.J."/>
            <person name="Hornburger P."/>
            <person name="Mueller R.-W."/>
            <person name="Bruemmer F."/>
            <person name="Labrenz M."/>
            <person name="Spormann A.M."/>
            <person name="Op den Camp H."/>
            <person name="Overmann J."/>
            <person name="Amann R."/>
            <person name="Jetten M.S.M."/>
            <person name="Mascher T."/>
            <person name="Medema M.H."/>
            <person name="Devos D.P."/>
            <person name="Kaster A.-K."/>
            <person name="Ovreas L."/>
            <person name="Rohde M."/>
            <person name="Galperin M.Y."/>
            <person name="Jogler C."/>
        </authorList>
    </citation>
    <scope>NUCLEOTIDE SEQUENCE [LARGE SCALE GENOMIC DNA]</scope>
    <source>
        <strain evidence="8 9">Pla85_3_4</strain>
    </source>
</reference>
<dbReference type="KEGG" id="lcre:Pla8534_44060"/>
<keyword evidence="3 4" id="KW-0408">Iron</keyword>
<dbReference type="Gene3D" id="1.25.10.10">
    <property type="entry name" value="Leucine-rich Repeat Variant"/>
    <property type="match status" value="1"/>
</dbReference>
<evidence type="ECO:0000256" key="3">
    <source>
        <dbReference type="ARBA" id="ARBA00023004"/>
    </source>
</evidence>
<dbReference type="PANTHER" id="PTHR33546">
    <property type="entry name" value="LARGE, MULTIFUNCTIONAL SECRETED PROTEIN-RELATED"/>
    <property type="match status" value="1"/>
</dbReference>
<evidence type="ECO:0000259" key="7">
    <source>
        <dbReference type="PROSITE" id="PS51007"/>
    </source>
</evidence>
<protein>
    <recommendedName>
        <fullName evidence="7">Cytochrome c domain-containing protein</fullName>
    </recommendedName>
</protein>
<dbReference type="AlphaFoldDB" id="A0A518DXL8"/>
<dbReference type="GO" id="GO:0020037">
    <property type="term" value="F:heme binding"/>
    <property type="evidence" value="ECO:0007669"/>
    <property type="project" value="InterPro"/>
</dbReference>
<keyword evidence="1 4" id="KW-0349">Heme</keyword>
<feature type="region of interest" description="Disordered" evidence="5">
    <location>
        <begin position="181"/>
        <end position="207"/>
    </location>
</feature>
<dbReference type="Proteomes" id="UP000317648">
    <property type="component" value="Chromosome"/>
</dbReference>
<dbReference type="SUPFAM" id="SSF50952">
    <property type="entry name" value="Soluble quinoprotein glucose dehydrogenase"/>
    <property type="match status" value="1"/>
</dbReference>
<dbReference type="GO" id="GO:0009055">
    <property type="term" value="F:electron transfer activity"/>
    <property type="evidence" value="ECO:0007669"/>
    <property type="project" value="InterPro"/>
</dbReference>
<dbReference type="GO" id="GO:0046872">
    <property type="term" value="F:metal ion binding"/>
    <property type="evidence" value="ECO:0007669"/>
    <property type="project" value="UniProtKB-KW"/>
</dbReference>
<dbReference type="Gene3D" id="2.120.10.30">
    <property type="entry name" value="TolB, C-terminal domain"/>
    <property type="match status" value="1"/>
</dbReference>
<gene>
    <name evidence="8" type="ORF">Pla8534_44060</name>
</gene>
<dbReference type="InterPro" id="IPR016024">
    <property type="entry name" value="ARM-type_fold"/>
</dbReference>
<feature type="chain" id="PRO_5021966328" description="Cytochrome c domain-containing protein" evidence="6">
    <location>
        <begin position="23"/>
        <end position="1178"/>
    </location>
</feature>
<dbReference type="InterPro" id="IPR011989">
    <property type="entry name" value="ARM-like"/>
</dbReference>
<dbReference type="Gene3D" id="1.10.760.10">
    <property type="entry name" value="Cytochrome c-like domain"/>
    <property type="match status" value="1"/>
</dbReference>
<keyword evidence="6" id="KW-0732">Signal</keyword>